<proteinExistence type="predicted"/>
<accession>A0ACB9AK43</accession>
<name>A0ACB9AK43_CICIN</name>
<sequence>MLLCAMGDGEINIVFIAEMFCDCSLWSGVPTINAKTAMSAHLYSVPTEALTFTYTLFKLHLASLTPYPTVTSHPVIRLLQSPFCSNRFE</sequence>
<evidence type="ECO:0000313" key="1">
    <source>
        <dbReference type="EMBL" id="KAI3709995.1"/>
    </source>
</evidence>
<reference evidence="1 2" key="2">
    <citation type="journal article" date="2022" name="Mol. Ecol. Resour.">
        <title>The genomes of chicory, endive, great burdock and yacon provide insights into Asteraceae paleo-polyploidization history and plant inulin production.</title>
        <authorList>
            <person name="Fan W."/>
            <person name="Wang S."/>
            <person name="Wang H."/>
            <person name="Wang A."/>
            <person name="Jiang F."/>
            <person name="Liu H."/>
            <person name="Zhao H."/>
            <person name="Xu D."/>
            <person name="Zhang Y."/>
        </authorList>
    </citation>
    <scope>NUCLEOTIDE SEQUENCE [LARGE SCALE GENOMIC DNA]</scope>
    <source>
        <strain evidence="2">cv. Punajuju</strain>
        <tissue evidence="1">Leaves</tissue>
    </source>
</reference>
<comment type="caution">
    <text evidence="1">The sequence shown here is derived from an EMBL/GenBank/DDBJ whole genome shotgun (WGS) entry which is preliminary data.</text>
</comment>
<dbReference type="Proteomes" id="UP001055811">
    <property type="component" value="Linkage Group LG07"/>
</dbReference>
<evidence type="ECO:0000313" key="2">
    <source>
        <dbReference type="Proteomes" id="UP001055811"/>
    </source>
</evidence>
<keyword evidence="2" id="KW-1185">Reference proteome</keyword>
<reference evidence="2" key="1">
    <citation type="journal article" date="2022" name="Mol. Ecol. Resour.">
        <title>The genomes of chicory, endive, great burdock and yacon provide insights into Asteraceae palaeo-polyploidization history and plant inulin production.</title>
        <authorList>
            <person name="Fan W."/>
            <person name="Wang S."/>
            <person name="Wang H."/>
            <person name="Wang A."/>
            <person name="Jiang F."/>
            <person name="Liu H."/>
            <person name="Zhao H."/>
            <person name="Xu D."/>
            <person name="Zhang Y."/>
        </authorList>
    </citation>
    <scope>NUCLEOTIDE SEQUENCE [LARGE SCALE GENOMIC DNA]</scope>
    <source>
        <strain evidence="2">cv. Punajuju</strain>
    </source>
</reference>
<dbReference type="EMBL" id="CM042015">
    <property type="protein sequence ID" value="KAI3709995.1"/>
    <property type="molecule type" value="Genomic_DNA"/>
</dbReference>
<organism evidence="1 2">
    <name type="scientific">Cichorium intybus</name>
    <name type="common">Chicory</name>
    <dbReference type="NCBI Taxonomy" id="13427"/>
    <lineage>
        <taxon>Eukaryota</taxon>
        <taxon>Viridiplantae</taxon>
        <taxon>Streptophyta</taxon>
        <taxon>Embryophyta</taxon>
        <taxon>Tracheophyta</taxon>
        <taxon>Spermatophyta</taxon>
        <taxon>Magnoliopsida</taxon>
        <taxon>eudicotyledons</taxon>
        <taxon>Gunneridae</taxon>
        <taxon>Pentapetalae</taxon>
        <taxon>asterids</taxon>
        <taxon>campanulids</taxon>
        <taxon>Asterales</taxon>
        <taxon>Asteraceae</taxon>
        <taxon>Cichorioideae</taxon>
        <taxon>Cichorieae</taxon>
        <taxon>Cichoriinae</taxon>
        <taxon>Cichorium</taxon>
    </lineage>
</organism>
<gene>
    <name evidence="1" type="ORF">L2E82_39768</name>
</gene>
<protein>
    <submittedName>
        <fullName evidence="1">Uncharacterized protein</fullName>
    </submittedName>
</protein>